<dbReference type="Proteomes" id="UP000236630">
    <property type="component" value="Unassembled WGS sequence"/>
</dbReference>
<proteinExistence type="inferred from homology"/>
<evidence type="ECO:0000256" key="5">
    <source>
        <dbReference type="SAM" id="SignalP"/>
    </source>
</evidence>
<dbReference type="EMBL" id="BDQV01000154">
    <property type="protein sequence ID" value="GAY57133.1"/>
    <property type="molecule type" value="Genomic_DNA"/>
</dbReference>
<keyword evidence="7" id="KW-1185">Reference proteome</keyword>
<evidence type="ECO:0000256" key="1">
    <source>
        <dbReference type="ARBA" id="ARBA00007422"/>
    </source>
</evidence>
<comment type="similarity">
    <text evidence="1">Belongs to the triosephosphate isomerase family.</text>
</comment>
<comment type="subunit">
    <text evidence="2">Homodimer.</text>
</comment>
<dbReference type="PANTHER" id="PTHR21139:SF37">
    <property type="entry name" value="OS01G0841600 PROTEIN"/>
    <property type="match status" value="1"/>
</dbReference>
<dbReference type="GO" id="GO:0006096">
    <property type="term" value="P:glycolytic process"/>
    <property type="evidence" value="ECO:0007669"/>
    <property type="project" value="TreeGrafter"/>
</dbReference>
<dbReference type="InterPro" id="IPR013785">
    <property type="entry name" value="Aldolase_TIM"/>
</dbReference>
<dbReference type="SUPFAM" id="SSF51351">
    <property type="entry name" value="Triosephosphate isomerase (TIM)"/>
    <property type="match status" value="1"/>
</dbReference>
<dbReference type="GO" id="GO:0019563">
    <property type="term" value="P:glycerol catabolic process"/>
    <property type="evidence" value="ECO:0007669"/>
    <property type="project" value="TreeGrafter"/>
</dbReference>
<dbReference type="STRING" id="55188.A0A2H5PXQ6"/>
<protein>
    <submittedName>
        <fullName evidence="6">Uncharacterized protein</fullName>
    </submittedName>
</protein>
<dbReference type="GO" id="GO:0005829">
    <property type="term" value="C:cytosol"/>
    <property type="evidence" value="ECO:0007669"/>
    <property type="project" value="TreeGrafter"/>
</dbReference>
<gene>
    <name evidence="6" type="ORF">CUMW_177090</name>
</gene>
<evidence type="ECO:0000313" key="6">
    <source>
        <dbReference type="EMBL" id="GAY57133.1"/>
    </source>
</evidence>
<dbReference type="AlphaFoldDB" id="A0A2H5PXQ6"/>
<reference evidence="6 7" key="1">
    <citation type="journal article" date="2017" name="Front. Genet.">
        <title>Draft sequencing of the heterozygous diploid genome of Satsuma (Citrus unshiu Marc.) using a hybrid assembly approach.</title>
        <authorList>
            <person name="Shimizu T."/>
            <person name="Tanizawa Y."/>
            <person name="Mochizuki T."/>
            <person name="Nagasaki H."/>
            <person name="Yoshioka T."/>
            <person name="Toyoda A."/>
            <person name="Fujiyama A."/>
            <person name="Kaminuma E."/>
            <person name="Nakamura Y."/>
        </authorList>
    </citation>
    <scope>NUCLEOTIDE SEQUENCE [LARGE SCALE GENOMIC DNA]</scope>
    <source>
        <strain evidence="7">cv. Miyagawa wase</strain>
    </source>
</reference>
<organism evidence="6 7">
    <name type="scientific">Citrus unshiu</name>
    <name type="common">Satsuma mandarin</name>
    <name type="synonym">Citrus nobilis var. unshiu</name>
    <dbReference type="NCBI Taxonomy" id="55188"/>
    <lineage>
        <taxon>Eukaryota</taxon>
        <taxon>Viridiplantae</taxon>
        <taxon>Streptophyta</taxon>
        <taxon>Embryophyta</taxon>
        <taxon>Tracheophyta</taxon>
        <taxon>Spermatophyta</taxon>
        <taxon>Magnoliopsida</taxon>
        <taxon>eudicotyledons</taxon>
        <taxon>Gunneridae</taxon>
        <taxon>Pentapetalae</taxon>
        <taxon>rosids</taxon>
        <taxon>malvids</taxon>
        <taxon>Sapindales</taxon>
        <taxon>Rutaceae</taxon>
        <taxon>Aurantioideae</taxon>
        <taxon>Citrus</taxon>
    </lineage>
</organism>
<feature type="signal peptide" evidence="5">
    <location>
        <begin position="1"/>
        <end position="15"/>
    </location>
</feature>
<name>A0A2H5PXQ6_CITUN</name>
<dbReference type="PANTHER" id="PTHR21139">
    <property type="entry name" value="TRIOSEPHOSPHATE ISOMERASE"/>
    <property type="match status" value="1"/>
</dbReference>
<dbReference type="GO" id="GO:0046166">
    <property type="term" value="P:glyceraldehyde-3-phosphate biosynthetic process"/>
    <property type="evidence" value="ECO:0007669"/>
    <property type="project" value="TreeGrafter"/>
</dbReference>
<dbReference type="InterPro" id="IPR000652">
    <property type="entry name" value="Triosephosphate_isomerase"/>
</dbReference>
<evidence type="ECO:0000256" key="2">
    <source>
        <dbReference type="ARBA" id="ARBA00011738"/>
    </source>
</evidence>
<accession>A0A2H5PXQ6</accession>
<evidence type="ECO:0000256" key="4">
    <source>
        <dbReference type="ARBA" id="ARBA00024331"/>
    </source>
</evidence>
<dbReference type="GO" id="GO:0006094">
    <property type="term" value="P:gluconeogenesis"/>
    <property type="evidence" value="ECO:0007669"/>
    <property type="project" value="TreeGrafter"/>
</dbReference>
<dbReference type="Gene3D" id="3.20.20.70">
    <property type="entry name" value="Aldolase class I"/>
    <property type="match status" value="1"/>
</dbReference>
<evidence type="ECO:0000313" key="7">
    <source>
        <dbReference type="Proteomes" id="UP000236630"/>
    </source>
</evidence>
<dbReference type="InterPro" id="IPR035990">
    <property type="entry name" value="TIM_sf"/>
</dbReference>
<sequence>MFCWLMSQFGPLVLGRLQTLLRFRKAFYNLSIALVVLKQVHTKLKKWLKDNANAEVTASTRIILGDSLFFFPLLDRFCKWSNCKELAAQLDNDGFLGGGASLKVDRIEATGLESLAGYLLKMAVHVPGKFLRPKINGLKFSHYSHLMPS</sequence>
<keyword evidence="5" id="KW-0732">Signal</keyword>
<dbReference type="GO" id="GO:0004807">
    <property type="term" value="F:triose-phosphate isomerase activity"/>
    <property type="evidence" value="ECO:0007669"/>
    <property type="project" value="InterPro"/>
</dbReference>
<feature type="chain" id="PRO_5014155190" evidence="5">
    <location>
        <begin position="16"/>
        <end position="149"/>
    </location>
</feature>
<comment type="pathway">
    <text evidence="4">Carbohydrate biosynthesis.</text>
</comment>
<dbReference type="Pfam" id="PF00121">
    <property type="entry name" value="TIM"/>
    <property type="match status" value="1"/>
</dbReference>
<comment type="caution">
    <text evidence="6">The sequence shown here is derived from an EMBL/GenBank/DDBJ whole genome shotgun (WGS) entry which is preliminary data.</text>
</comment>
<evidence type="ECO:0000256" key="3">
    <source>
        <dbReference type="ARBA" id="ARBA00023235"/>
    </source>
</evidence>
<keyword evidence="3" id="KW-0413">Isomerase</keyword>